<protein>
    <recommendedName>
        <fullName evidence="4">DUF2628 domain-containing protein</fullName>
    </recommendedName>
</protein>
<evidence type="ECO:0000313" key="2">
    <source>
        <dbReference type="EMBL" id="TNK90707.1"/>
    </source>
</evidence>
<organism evidence="2 3">
    <name type="scientific">Fructilactobacillus sanfranciscensis</name>
    <name type="common">Lactobacillus sanfranciscensis</name>
    <dbReference type="NCBI Taxonomy" id="1625"/>
    <lineage>
        <taxon>Bacteria</taxon>
        <taxon>Bacillati</taxon>
        <taxon>Bacillota</taxon>
        <taxon>Bacilli</taxon>
        <taxon>Lactobacillales</taxon>
        <taxon>Lactobacillaceae</taxon>
        <taxon>Fructilactobacillus</taxon>
    </lineage>
</organism>
<keyword evidence="1" id="KW-0812">Transmembrane</keyword>
<name>A0A5C4TLE8_FRUSA</name>
<accession>A0A5C4TLE8</accession>
<feature type="transmembrane region" description="Helical" evidence="1">
    <location>
        <begin position="95"/>
        <end position="113"/>
    </location>
</feature>
<reference evidence="2 3" key="1">
    <citation type="submission" date="2018-05" db="EMBL/GenBank/DDBJ databases">
        <title>Lactobacillus sanfranciscensis Ah4 draft denome sequence.</title>
        <authorList>
            <person name="Zhang G."/>
        </authorList>
    </citation>
    <scope>NUCLEOTIDE SEQUENCE [LARGE SCALE GENOMIC DNA]</scope>
    <source>
        <strain evidence="2 3">Ah4</strain>
    </source>
</reference>
<sequence length="143" mass="16546">MDPFFNGNNDENNQDEEEKKAFYSLLPSNYVIVTNGENTKVNKVGFSYTSLFFGVLPAFLRSDWYNLACMIGIQLFFSMLVTFVTGIGLDQASESLSFLFQVIWGFIYNLMYFRHLQNIGYKAGTPESLKLLVENHYFKVKRK</sequence>
<dbReference type="EMBL" id="QFCR01000005">
    <property type="protein sequence ID" value="TNK90707.1"/>
    <property type="molecule type" value="Genomic_DNA"/>
</dbReference>
<keyword evidence="1" id="KW-0472">Membrane</keyword>
<dbReference type="Proteomes" id="UP000313312">
    <property type="component" value="Unassembled WGS sequence"/>
</dbReference>
<evidence type="ECO:0008006" key="4">
    <source>
        <dbReference type="Google" id="ProtNLM"/>
    </source>
</evidence>
<keyword evidence="1" id="KW-1133">Transmembrane helix</keyword>
<comment type="caution">
    <text evidence="2">The sequence shown here is derived from an EMBL/GenBank/DDBJ whole genome shotgun (WGS) entry which is preliminary data.</text>
</comment>
<evidence type="ECO:0000256" key="1">
    <source>
        <dbReference type="SAM" id="Phobius"/>
    </source>
</evidence>
<dbReference type="AlphaFoldDB" id="A0A5C4TLE8"/>
<dbReference type="RefSeq" id="WP_139571074.1">
    <property type="nucleotide sequence ID" value="NZ_JARBFB010000005.1"/>
</dbReference>
<feature type="transmembrane region" description="Helical" evidence="1">
    <location>
        <begin position="67"/>
        <end position="89"/>
    </location>
</feature>
<proteinExistence type="predicted"/>
<evidence type="ECO:0000313" key="3">
    <source>
        <dbReference type="Proteomes" id="UP000313312"/>
    </source>
</evidence>
<gene>
    <name evidence="2" type="ORF">DID87_02650</name>
</gene>